<dbReference type="InterPro" id="IPR007138">
    <property type="entry name" value="ABM_dom"/>
</dbReference>
<dbReference type="SUPFAM" id="SSF54909">
    <property type="entry name" value="Dimeric alpha+beta barrel"/>
    <property type="match status" value="1"/>
</dbReference>
<keyword evidence="4" id="KW-1185">Reference proteome</keyword>
<dbReference type="Proteomes" id="UP001589773">
    <property type="component" value="Unassembled WGS sequence"/>
</dbReference>
<name>A0ABV6FAU6_9BURK</name>
<organism evidence="3 4">
    <name type="scientific">Massilia consociata</name>
    <dbReference type="NCBI Taxonomy" id="760117"/>
    <lineage>
        <taxon>Bacteria</taxon>
        <taxon>Pseudomonadati</taxon>
        <taxon>Pseudomonadota</taxon>
        <taxon>Betaproteobacteria</taxon>
        <taxon>Burkholderiales</taxon>
        <taxon>Oxalobacteraceae</taxon>
        <taxon>Telluria group</taxon>
        <taxon>Massilia</taxon>
    </lineage>
</organism>
<feature type="signal peptide" evidence="1">
    <location>
        <begin position="1"/>
        <end position="21"/>
    </location>
</feature>
<protein>
    <submittedName>
        <fullName evidence="3">Quinol monooxygenase</fullName>
        <ecNumber evidence="3">1.-.-.-</ecNumber>
    </submittedName>
</protein>
<accession>A0ABV6FAU6</accession>
<dbReference type="GO" id="GO:0004497">
    <property type="term" value="F:monooxygenase activity"/>
    <property type="evidence" value="ECO:0007669"/>
    <property type="project" value="UniProtKB-KW"/>
</dbReference>
<proteinExistence type="predicted"/>
<evidence type="ECO:0000313" key="4">
    <source>
        <dbReference type="Proteomes" id="UP001589773"/>
    </source>
</evidence>
<evidence type="ECO:0000313" key="3">
    <source>
        <dbReference type="EMBL" id="MFC0250623.1"/>
    </source>
</evidence>
<reference evidence="3 4" key="1">
    <citation type="submission" date="2024-09" db="EMBL/GenBank/DDBJ databases">
        <authorList>
            <person name="Sun Q."/>
            <person name="Mori K."/>
        </authorList>
    </citation>
    <scope>NUCLEOTIDE SEQUENCE [LARGE SCALE GENOMIC DNA]</scope>
    <source>
        <strain evidence="3 4">CCM 7792</strain>
    </source>
</reference>
<keyword evidence="3" id="KW-0503">Monooxygenase</keyword>
<keyword evidence="3" id="KW-0560">Oxidoreductase</keyword>
<dbReference type="Pfam" id="PF03992">
    <property type="entry name" value="ABM"/>
    <property type="match status" value="1"/>
</dbReference>
<dbReference type="Gene3D" id="3.30.70.100">
    <property type="match status" value="1"/>
</dbReference>
<dbReference type="RefSeq" id="WP_379677390.1">
    <property type="nucleotide sequence ID" value="NZ_JBHLWP010000003.1"/>
</dbReference>
<dbReference type="EMBL" id="JBHLWP010000003">
    <property type="protein sequence ID" value="MFC0250623.1"/>
    <property type="molecule type" value="Genomic_DNA"/>
</dbReference>
<sequence>MTISRRTAVAALAALPLAAQASPDKKEPAPMYGLIGKMRAQPGQRDALIAILLEGTAAMPGCLSYGIAKDKLDADALWITETWDSQASHKASLSLPSVQAAIAKGRPLIAGFGERFETEPVGGHGMMARQRS</sequence>
<gene>
    <name evidence="3" type="ORF">ACFFJK_01870</name>
</gene>
<dbReference type="PROSITE" id="PS51725">
    <property type="entry name" value="ABM"/>
    <property type="match status" value="1"/>
</dbReference>
<feature type="chain" id="PRO_5046515822" evidence="1">
    <location>
        <begin position="22"/>
        <end position="132"/>
    </location>
</feature>
<feature type="domain" description="ABM" evidence="2">
    <location>
        <begin position="32"/>
        <end position="118"/>
    </location>
</feature>
<evidence type="ECO:0000256" key="1">
    <source>
        <dbReference type="SAM" id="SignalP"/>
    </source>
</evidence>
<dbReference type="InterPro" id="IPR011008">
    <property type="entry name" value="Dimeric_a/b-barrel"/>
</dbReference>
<comment type="caution">
    <text evidence="3">The sequence shown here is derived from an EMBL/GenBank/DDBJ whole genome shotgun (WGS) entry which is preliminary data.</text>
</comment>
<keyword evidence="1" id="KW-0732">Signal</keyword>
<dbReference type="EC" id="1.-.-.-" evidence="3"/>
<evidence type="ECO:0000259" key="2">
    <source>
        <dbReference type="PROSITE" id="PS51725"/>
    </source>
</evidence>